<dbReference type="Pfam" id="PF26312">
    <property type="entry name" value="DUF8083"/>
    <property type="match status" value="1"/>
</dbReference>
<dbReference type="eggNOG" id="ENOG5032IA4">
    <property type="taxonomic scope" value="Bacteria"/>
</dbReference>
<organism evidence="2 3">
    <name type="scientific">Stackebrandtia nassauensis (strain DSM 44728 / CIP 108903 / NRRL B-16338 / NBRC 102104 / LLR-40K-21)</name>
    <dbReference type="NCBI Taxonomy" id="446470"/>
    <lineage>
        <taxon>Bacteria</taxon>
        <taxon>Bacillati</taxon>
        <taxon>Actinomycetota</taxon>
        <taxon>Actinomycetes</taxon>
        <taxon>Glycomycetales</taxon>
        <taxon>Glycomycetaceae</taxon>
        <taxon>Stackebrandtia</taxon>
    </lineage>
</organism>
<accession>D3Q077</accession>
<evidence type="ECO:0000313" key="2">
    <source>
        <dbReference type="EMBL" id="ADD45606.1"/>
    </source>
</evidence>
<dbReference type="AlphaFoldDB" id="D3Q077"/>
<sequence>MQTPCAAFLRVYEPLAAFSDERAALWREYAEAGQAVSAREGPAIQRKLVYEAMNPEWDILPRVPEQAYVLDTEDGPLICPWELNERSAAAVRGIGDQVPRNLVDAFAPRRLTMMAGAMSAGPDARGDSDAGPCWHEHVAMWHVPTKWFACVESSERELVLEPGKRGLRYRVPMARARRRARRAYGILQTSLGRSNPVAVSVRQVSEWLSVFHPRSMVEVDYGGLVWVLSDADLRGDDSPQLVHDGLTALARGDVVAAGRGYEQLMRRWRVIRLRERSNLWTKTLTYTPKTGNISVFPTCRLNRF</sequence>
<dbReference type="HOGENOM" id="CLU_929534_0_0_11"/>
<protein>
    <recommendedName>
        <fullName evidence="1">DUF8083 domain-containing protein</fullName>
    </recommendedName>
</protein>
<dbReference type="OrthoDB" id="4961314at2"/>
<gene>
    <name evidence="2" type="ordered locus">Snas_5980</name>
</gene>
<dbReference type="RefSeq" id="WP_013021177.1">
    <property type="nucleotide sequence ID" value="NC_013947.1"/>
</dbReference>
<dbReference type="EMBL" id="CP001778">
    <property type="protein sequence ID" value="ADD45606.1"/>
    <property type="molecule type" value="Genomic_DNA"/>
</dbReference>
<reference evidence="2 3" key="1">
    <citation type="journal article" date="2009" name="Stand. Genomic Sci.">
        <title>Complete genome sequence of Stackebrandtia nassauensis type strain (LLR-40K-21).</title>
        <authorList>
            <person name="Munk C."/>
            <person name="Lapidus A."/>
            <person name="Copeland A."/>
            <person name="Jando M."/>
            <person name="Mayilraj S."/>
            <person name="Glavina Del Rio T."/>
            <person name="Nolan M."/>
            <person name="Chen F."/>
            <person name="Lucas S."/>
            <person name="Tice H."/>
            <person name="Cheng J.F."/>
            <person name="Han C."/>
            <person name="Detter J.C."/>
            <person name="Bruce D."/>
            <person name="Goodwin L."/>
            <person name="Chain P."/>
            <person name="Pitluck S."/>
            <person name="Goker M."/>
            <person name="Ovchinikova G."/>
            <person name="Pati A."/>
            <person name="Ivanova N."/>
            <person name="Mavromatis K."/>
            <person name="Chen A."/>
            <person name="Palaniappan K."/>
            <person name="Land M."/>
            <person name="Hauser L."/>
            <person name="Chang Y.J."/>
            <person name="Jeffries C.D."/>
            <person name="Bristow J."/>
            <person name="Eisen J.A."/>
            <person name="Markowitz V."/>
            <person name="Hugenholtz P."/>
            <person name="Kyrpides N.C."/>
            <person name="Klenk H.P."/>
        </authorList>
    </citation>
    <scope>NUCLEOTIDE SEQUENCE [LARGE SCALE GENOMIC DNA]</scope>
    <source>
        <strain evidence="3">DSM 44728 / CIP 108903 / NRRL B-16338 / NBRC 102104 / LLR-40K-21</strain>
    </source>
</reference>
<evidence type="ECO:0000313" key="3">
    <source>
        <dbReference type="Proteomes" id="UP000000844"/>
    </source>
</evidence>
<dbReference type="KEGG" id="sna:Snas_5980"/>
<dbReference type="InterPro" id="IPR058396">
    <property type="entry name" value="DUF8083"/>
</dbReference>
<feature type="domain" description="DUF8083" evidence="1">
    <location>
        <begin position="6"/>
        <end position="275"/>
    </location>
</feature>
<keyword evidence="3" id="KW-1185">Reference proteome</keyword>
<name>D3Q077_STANL</name>
<evidence type="ECO:0000259" key="1">
    <source>
        <dbReference type="Pfam" id="PF26312"/>
    </source>
</evidence>
<proteinExistence type="predicted"/>
<dbReference type="STRING" id="446470.Snas_5980"/>
<dbReference type="Proteomes" id="UP000000844">
    <property type="component" value="Chromosome"/>
</dbReference>